<keyword evidence="5 10" id="KW-0812">Transmembrane</keyword>
<feature type="transmembrane region" description="Helical" evidence="10">
    <location>
        <begin position="365"/>
        <end position="384"/>
    </location>
</feature>
<evidence type="ECO:0000256" key="8">
    <source>
        <dbReference type="ARBA" id="ARBA00023315"/>
    </source>
</evidence>
<comment type="caution">
    <text evidence="11">The sequence shown here is derived from an EMBL/GenBank/DDBJ whole genome shotgun (WGS) entry which is preliminary data.</text>
</comment>
<sequence length="473" mass="54725">MLFNSYIFIILLFVTFVTYYIPRLRKFQIPILIISSFIFYSWYKPILLILFVTSILLNTSASFYVLKSNIIKKRKLVAGIAIAANLLILAFFKYTPLVSEAIYNELNLTNSWRDFFFTIPLPIGISFYTFEGISLLVDVLRNNNSIKEKNVSFTKHLINTSFFISFFPHLIAGPILKAHDFYPQMKEKWFADIDWQKVVKCLIIGYFLKMVVADNLNELTAPITYPFFLGYSSANLLLLLFGYSMQIFADFAGYSSIAIGLGYLFGYRLPLNFNFPYISKSFSEFWTRWHISLSTWLKEYLYFPLGGNRKGQVRTYFNLFIVMVLGGFWHGSGWSYALWGIGHGTVLAIERLFKDKIKIKETLITQILSTALVFVVVTLLWLLFKLPNFTQVIEFLGAIVDNRSMRFSITSKEVNLVLLSAFVIFYHAYYLLTRANKISRTVNNNIQVAAYGILLFLILVNSGNQSAFIYFQF</sequence>
<proteinExistence type="inferred from homology"/>
<dbReference type="GO" id="GO:0005886">
    <property type="term" value="C:plasma membrane"/>
    <property type="evidence" value="ECO:0007669"/>
    <property type="project" value="UniProtKB-SubCell"/>
</dbReference>
<evidence type="ECO:0000256" key="1">
    <source>
        <dbReference type="ARBA" id="ARBA00004651"/>
    </source>
</evidence>
<dbReference type="PIRSF" id="PIRSF016636">
    <property type="entry name" value="AlgI_DltB"/>
    <property type="match status" value="1"/>
</dbReference>
<feature type="transmembrane region" description="Helical" evidence="10">
    <location>
        <begin position="6"/>
        <end position="22"/>
    </location>
</feature>
<evidence type="ECO:0000256" key="9">
    <source>
        <dbReference type="PIRNR" id="PIRNR016636"/>
    </source>
</evidence>
<feature type="transmembrane region" description="Helical" evidence="10">
    <location>
        <begin position="223"/>
        <end position="241"/>
    </location>
</feature>
<dbReference type="PANTHER" id="PTHR13285">
    <property type="entry name" value="ACYLTRANSFERASE"/>
    <property type="match status" value="1"/>
</dbReference>
<feature type="transmembrane region" description="Helical" evidence="10">
    <location>
        <begin position="115"/>
        <end position="137"/>
    </location>
</feature>
<dbReference type="InterPro" id="IPR028362">
    <property type="entry name" value="AlgI"/>
</dbReference>
<dbReference type="InterPro" id="IPR004299">
    <property type="entry name" value="MBOAT_fam"/>
</dbReference>
<dbReference type="OrthoDB" id="9805788at2"/>
<name>A0A4V3D1B3_9SPHI</name>
<dbReference type="GO" id="GO:0016746">
    <property type="term" value="F:acyltransferase activity"/>
    <property type="evidence" value="ECO:0007669"/>
    <property type="project" value="UniProtKB-KW"/>
</dbReference>
<reference evidence="11 12" key="1">
    <citation type="submission" date="2019-03" db="EMBL/GenBank/DDBJ databases">
        <title>Genomic Encyclopedia of Archaeal and Bacterial Type Strains, Phase II (KMG-II): from individual species to whole genera.</title>
        <authorList>
            <person name="Goeker M."/>
        </authorList>
    </citation>
    <scope>NUCLEOTIDE SEQUENCE [LARGE SCALE GENOMIC DNA]</scope>
    <source>
        <strain evidence="11 12">DSM 19035</strain>
    </source>
</reference>
<dbReference type="RefSeq" id="WP_133576049.1">
    <property type="nucleotide sequence ID" value="NZ_SNYC01000004.1"/>
</dbReference>
<dbReference type="AlphaFoldDB" id="A0A4V3D1B3"/>
<dbReference type="Pfam" id="PF03062">
    <property type="entry name" value="MBOAT"/>
    <property type="match status" value="1"/>
</dbReference>
<evidence type="ECO:0000256" key="2">
    <source>
        <dbReference type="ARBA" id="ARBA00010323"/>
    </source>
</evidence>
<dbReference type="Proteomes" id="UP000295620">
    <property type="component" value="Unassembled WGS sequence"/>
</dbReference>
<evidence type="ECO:0000256" key="7">
    <source>
        <dbReference type="ARBA" id="ARBA00023136"/>
    </source>
</evidence>
<keyword evidence="8 9" id="KW-0012">Acyltransferase</keyword>
<comment type="subcellular location">
    <subcellularLocation>
        <location evidence="1">Cell membrane</location>
        <topology evidence="1">Multi-pass membrane protein</topology>
    </subcellularLocation>
</comment>
<feature type="transmembrane region" description="Helical" evidence="10">
    <location>
        <begin position="248"/>
        <end position="266"/>
    </location>
</feature>
<dbReference type="InterPro" id="IPR024194">
    <property type="entry name" value="Ac/AlaTfrase_AlgI/DltB"/>
</dbReference>
<comment type="similarity">
    <text evidence="2 9">Belongs to the membrane-bound acyltransferase family.</text>
</comment>
<organism evidence="11 12">
    <name type="scientific">Pedobacter metabolipauper</name>
    <dbReference type="NCBI Taxonomy" id="425513"/>
    <lineage>
        <taxon>Bacteria</taxon>
        <taxon>Pseudomonadati</taxon>
        <taxon>Bacteroidota</taxon>
        <taxon>Sphingobacteriia</taxon>
        <taxon>Sphingobacteriales</taxon>
        <taxon>Sphingobacteriaceae</taxon>
        <taxon>Pedobacter</taxon>
    </lineage>
</organism>
<evidence type="ECO:0000256" key="6">
    <source>
        <dbReference type="ARBA" id="ARBA00022989"/>
    </source>
</evidence>
<evidence type="ECO:0000256" key="5">
    <source>
        <dbReference type="ARBA" id="ARBA00022692"/>
    </source>
</evidence>
<accession>A0A4V3D1B3</accession>
<keyword evidence="4 9" id="KW-0808">Transferase</keyword>
<feature type="transmembrane region" description="Helical" evidence="10">
    <location>
        <begin position="448"/>
        <end position="471"/>
    </location>
</feature>
<dbReference type="PIRSF" id="PIRSF500217">
    <property type="entry name" value="AlgI"/>
    <property type="match status" value="1"/>
</dbReference>
<evidence type="ECO:0000313" key="12">
    <source>
        <dbReference type="Proteomes" id="UP000295620"/>
    </source>
</evidence>
<evidence type="ECO:0000313" key="11">
    <source>
        <dbReference type="EMBL" id="TDQ10007.1"/>
    </source>
</evidence>
<keyword evidence="3 9" id="KW-1003">Cell membrane</keyword>
<dbReference type="InterPro" id="IPR051085">
    <property type="entry name" value="MB_O-acyltransferase"/>
</dbReference>
<evidence type="ECO:0000256" key="4">
    <source>
        <dbReference type="ARBA" id="ARBA00022679"/>
    </source>
</evidence>
<protein>
    <submittedName>
        <fullName evidence="11">Alginate O-acetyltransferase complex protein AlgI</fullName>
    </submittedName>
</protein>
<feature type="transmembrane region" description="Helical" evidence="10">
    <location>
        <begin position="78"/>
        <end position="95"/>
    </location>
</feature>
<keyword evidence="7 9" id="KW-0472">Membrane</keyword>
<feature type="transmembrane region" description="Helical" evidence="10">
    <location>
        <begin position="157"/>
        <end position="176"/>
    </location>
</feature>
<keyword evidence="6 10" id="KW-1133">Transmembrane helix</keyword>
<dbReference type="PANTHER" id="PTHR13285:SF23">
    <property type="entry name" value="TEICHOIC ACID D-ALANYLTRANSFERASE"/>
    <property type="match status" value="1"/>
</dbReference>
<evidence type="ECO:0000256" key="3">
    <source>
        <dbReference type="ARBA" id="ARBA00022475"/>
    </source>
</evidence>
<gene>
    <name evidence="11" type="ORF">ATK78_2166</name>
</gene>
<keyword evidence="12" id="KW-1185">Reference proteome</keyword>
<dbReference type="EMBL" id="SNYC01000004">
    <property type="protein sequence ID" value="TDQ10007.1"/>
    <property type="molecule type" value="Genomic_DNA"/>
</dbReference>
<feature type="transmembrane region" description="Helical" evidence="10">
    <location>
        <begin position="414"/>
        <end position="432"/>
    </location>
</feature>
<dbReference type="GO" id="GO:0042121">
    <property type="term" value="P:alginic acid biosynthetic process"/>
    <property type="evidence" value="ECO:0007669"/>
    <property type="project" value="InterPro"/>
</dbReference>
<evidence type="ECO:0000256" key="10">
    <source>
        <dbReference type="SAM" id="Phobius"/>
    </source>
</evidence>
<feature type="transmembrane region" description="Helical" evidence="10">
    <location>
        <begin position="286"/>
        <end position="303"/>
    </location>
</feature>